<dbReference type="SUPFAM" id="SSF46785">
    <property type="entry name" value="Winged helix' DNA-binding domain"/>
    <property type="match status" value="1"/>
</dbReference>
<evidence type="ECO:0000313" key="4">
    <source>
        <dbReference type="EMBL" id="GCB92709.1"/>
    </source>
</evidence>
<keyword evidence="1" id="KW-0805">Transcription regulation</keyword>
<dbReference type="NCBIfam" id="NF033788">
    <property type="entry name" value="HTH_metalloreg"/>
    <property type="match status" value="1"/>
</dbReference>
<dbReference type="STRING" id="68570.DC74_4583"/>
<keyword evidence="2" id="KW-0238">DNA-binding</keyword>
<evidence type="ECO:0000256" key="1">
    <source>
        <dbReference type="ARBA" id="ARBA00023015"/>
    </source>
</evidence>
<dbReference type="InterPro" id="IPR011991">
    <property type="entry name" value="ArsR-like_HTH"/>
</dbReference>
<evidence type="ECO:0000256" key="3">
    <source>
        <dbReference type="ARBA" id="ARBA00023163"/>
    </source>
</evidence>
<evidence type="ECO:0000256" key="2">
    <source>
        <dbReference type="ARBA" id="ARBA00023125"/>
    </source>
</evidence>
<dbReference type="GO" id="GO:0003677">
    <property type="term" value="F:DNA binding"/>
    <property type="evidence" value="ECO:0007669"/>
    <property type="project" value="UniProtKB-KW"/>
</dbReference>
<dbReference type="RefSeq" id="WP_016573973.1">
    <property type="nucleotide sequence ID" value="NZ_BHXC01000006.1"/>
</dbReference>
<comment type="caution">
    <text evidence="4">The sequence shown here is derived from an EMBL/GenBank/DDBJ whole genome shotgun (WGS) entry which is preliminary data.</text>
</comment>
<dbReference type="Gene3D" id="1.10.10.10">
    <property type="entry name" value="Winged helix-like DNA-binding domain superfamily/Winged helix DNA-binding domain"/>
    <property type="match status" value="1"/>
</dbReference>
<dbReference type="EMBL" id="BHXC01000006">
    <property type="protein sequence ID" value="GCB92709.1"/>
    <property type="molecule type" value="Genomic_DNA"/>
</dbReference>
<accession>A0A059W6X7</accession>
<name>A0A059W6X7_STRNR</name>
<dbReference type="PANTHER" id="PTHR33154">
    <property type="entry name" value="TRANSCRIPTIONAL REGULATOR, ARSR FAMILY"/>
    <property type="match status" value="1"/>
</dbReference>
<protein>
    <submittedName>
        <fullName evidence="4">Transcriptional regulator</fullName>
    </submittedName>
</protein>
<gene>
    <name evidence="4" type="ORF">SALB_05480</name>
</gene>
<dbReference type="CDD" id="cd00090">
    <property type="entry name" value="HTH_ARSR"/>
    <property type="match status" value="1"/>
</dbReference>
<organism evidence="4 5">
    <name type="scientific">Streptomyces noursei</name>
    <name type="common">Streptomyces albulus</name>
    <dbReference type="NCBI Taxonomy" id="1971"/>
    <lineage>
        <taxon>Bacteria</taxon>
        <taxon>Bacillati</taxon>
        <taxon>Actinomycetota</taxon>
        <taxon>Actinomycetes</taxon>
        <taxon>Kitasatosporales</taxon>
        <taxon>Streptomycetaceae</taxon>
        <taxon>Streptomyces</taxon>
    </lineage>
</organism>
<dbReference type="Pfam" id="PF19361">
    <property type="entry name" value="DUF5937"/>
    <property type="match status" value="1"/>
</dbReference>
<dbReference type="Pfam" id="PF12840">
    <property type="entry name" value="HTH_20"/>
    <property type="match status" value="1"/>
</dbReference>
<dbReference type="InterPro" id="IPR036388">
    <property type="entry name" value="WH-like_DNA-bd_sf"/>
</dbReference>
<dbReference type="InterPro" id="IPR036390">
    <property type="entry name" value="WH_DNA-bd_sf"/>
</dbReference>
<dbReference type="InterPro" id="IPR001845">
    <property type="entry name" value="HTH_ArsR_DNA-bd_dom"/>
</dbReference>
<dbReference type="PANTHER" id="PTHR33154:SF33">
    <property type="entry name" value="TRANSCRIPTIONAL REPRESSOR SDPR"/>
    <property type="match status" value="1"/>
</dbReference>
<dbReference type="eggNOG" id="COG0640">
    <property type="taxonomic scope" value="Bacteria"/>
</dbReference>
<dbReference type="AlphaFoldDB" id="A0A059W6X7"/>
<dbReference type="InterPro" id="IPR051081">
    <property type="entry name" value="HTH_MetalResp_TranReg"/>
</dbReference>
<dbReference type="GO" id="GO:0003700">
    <property type="term" value="F:DNA-binding transcription factor activity"/>
    <property type="evidence" value="ECO:0007669"/>
    <property type="project" value="InterPro"/>
</dbReference>
<dbReference type="PRINTS" id="PR00778">
    <property type="entry name" value="HTHARSR"/>
</dbReference>
<dbReference type="PROSITE" id="PS50987">
    <property type="entry name" value="HTH_ARSR_2"/>
    <property type="match status" value="1"/>
</dbReference>
<evidence type="ECO:0000313" key="5">
    <source>
        <dbReference type="Proteomes" id="UP000288351"/>
    </source>
</evidence>
<reference evidence="4 5" key="1">
    <citation type="journal article" date="2019" name="Microbiol. Resour. Announc.">
        <title>Draft Genome Sequence of the Most Traditional epsilon-Poly-l-Lysine Producer, Streptomyces albulus NBRC14147.</title>
        <authorList>
            <person name="Yamanaka K."/>
            <person name="Hamano Y."/>
        </authorList>
    </citation>
    <scope>NUCLEOTIDE SEQUENCE [LARGE SCALE GENOMIC DNA]</scope>
    <source>
        <strain evidence="4 5">NBRC 14147</strain>
    </source>
</reference>
<keyword evidence="3" id="KW-0804">Transcription</keyword>
<dbReference type="Proteomes" id="UP000288351">
    <property type="component" value="Unassembled WGS sequence"/>
</dbReference>
<dbReference type="InterPro" id="IPR045981">
    <property type="entry name" value="DUF5937"/>
</dbReference>
<sequence>MANVIDITGLPLERLVFAPSPLAELGAALHALSEPGHHPGLHGWVTATNAGLKTDLADRLCEADFLWRSARSDILLPTRPGATLAEELDELDGIDDERFVAAAFEISCSPKYTRPTPSPLVDEHERARVREMAAARGPRQAAFTDRMLTDPDGLRVWLRRLFEDCEDAFFGDIWRRVSIQLAADARHKSELLRRKGLAETLTATSLALTLEEAQDGSGTSRILVDKLASGRTTGFADPADPGLTFIPTSFGWPHLVFSHAPGWRPVLQYPVASPELPVPATLELVQQRLEALGHPMRMQLCRTLSRGPHTTGELATTFGITSPEVSRHIAVLKKAGLLQTRRRGRYVLHQLDLQVVARLGSDFLEGVLR</sequence>
<dbReference type="SMART" id="SM00418">
    <property type="entry name" value="HTH_ARSR"/>
    <property type="match status" value="1"/>
</dbReference>
<proteinExistence type="predicted"/>